<comment type="subcellular location">
    <subcellularLocation>
        <location evidence="1">Membrane</location>
        <topology evidence="1">Multi-pass membrane protein</topology>
    </subcellularLocation>
</comment>
<evidence type="ECO:0000256" key="3">
    <source>
        <dbReference type="ARBA" id="ARBA00022989"/>
    </source>
</evidence>
<gene>
    <name evidence="6" type="ORF">ENO47_01430</name>
</gene>
<reference evidence="6" key="1">
    <citation type="journal article" date="2020" name="mSystems">
        <title>Genome- and Community-Level Interaction Insights into Carbon Utilization and Element Cycling Functions of Hydrothermarchaeota in Hydrothermal Sediment.</title>
        <authorList>
            <person name="Zhou Z."/>
            <person name="Liu Y."/>
            <person name="Xu W."/>
            <person name="Pan J."/>
            <person name="Luo Z.H."/>
            <person name="Li M."/>
        </authorList>
    </citation>
    <scope>NUCLEOTIDE SEQUENCE [LARGE SCALE GENOMIC DNA]</scope>
    <source>
        <strain evidence="6">SpSt-132</strain>
    </source>
</reference>
<dbReference type="Pfam" id="PF09685">
    <property type="entry name" value="MamF_MmsF"/>
    <property type="match status" value="1"/>
</dbReference>
<proteinExistence type="predicted"/>
<accession>A0A7C2Z2F4</accession>
<keyword evidence="4 5" id="KW-0472">Membrane</keyword>
<dbReference type="EMBL" id="DSFP01000022">
    <property type="protein sequence ID" value="HEW45323.1"/>
    <property type="molecule type" value="Genomic_DNA"/>
</dbReference>
<organism evidence="6">
    <name type="scientific">Hydrogenobacter sp</name>
    <dbReference type="NCBI Taxonomy" id="2152829"/>
    <lineage>
        <taxon>Bacteria</taxon>
        <taxon>Pseudomonadati</taxon>
        <taxon>Aquificota</taxon>
        <taxon>Aquificia</taxon>
        <taxon>Aquificales</taxon>
        <taxon>Aquificaceae</taxon>
        <taxon>Hydrogenobacter</taxon>
    </lineage>
</organism>
<evidence type="ECO:0000256" key="4">
    <source>
        <dbReference type="ARBA" id="ARBA00023136"/>
    </source>
</evidence>
<evidence type="ECO:0000256" key="1">
    <source>
        <dbReference type="ARBA" id="ARBA00004141"/>
    </source>
</evidence>
<sequence>MSALSSREITWAVIAHLAPIAIIVPFGNIILPLVIMLTVGKESDFVYQNAKESLNFQITMIIYWIIAILLALLLVGFLLAILLYIFQIVVMILAVIASSKGEVYHYPLSIRFIK</sequence>
<evidence type="ECO:0000256" key="2">
    <source>
        <dbReference type="ARBA" id="ARBA00022692"/>
    </source>
</evidence>
<keyword evidence="2 5" id="KW-0812">Transmembrane</keyword>
<evidence type="ECO:0000313" key="6">
    <source>
        <dbReference type="EMBL" id="HEW45323.1"/>
    </source>
</evidence>
<comment type="caution">
    <text evidence="6">The sequence shown here is derived from an EMBL/GenBank/DDBJ whole genome shotgun (WGS) entry which is preliminary data.</text>
</comment>
<feature type="transmembrane region" description="Helical" evidence="5">
    <location>
        <begin position="12"/>
        <end position="40"/>
    </location>
</feature>
<feature type="transmembrane region" description="Helical" evidence="5">
    <location>
        <begin position="60"/>
        <end position="86"/>
    </location>
</feature>
<protein>
    <submittedName>
        <fullName evidence="6">DUF4870 domain-containing protein</fullName>
    </submittedName>
</protein>
<dbReference type="InterPro" id="IPR019109">
    <property type="entry name" value="MamF_MmsF"/>
</dbReference>
<dbReference type="AlphaFoldDB" id="A0A7C2Z2F4"/>
<keyword evidence="3 5" id="KW-1133">Transmembrane helix</keyword>
<evidence type="ECO:0000256" key="5">
    <source>
        <dbReference type="SAM" id="Phobius"/>
    </source>
</evidence>
<name>A0A7C2Z2F4_9AQUI</name>